<name>F6TYK2_CIOIN</name>
<dbReference type="Proteomes" id="UP000008144">
    <property type="component" value="Chromosome 14"/>
</dbReference>
<sequence>LHLCQKSPSSQGVRDFVEQHYVSVKTANPKFPIMIRECSQVEPKIYARY</sequence>
<evidence type="ECO:0000256" key="4">
    <source>
        <dbReference type="ARBA" id="ARBA00016394"/>
    </source>
</evidence>
<evidence type="ECO:0000256" key="1">
    <source>
        <dbReference type="ARBA" id="ARBA00003195"/>
    </source>
</evidence>
<comment type="function">
    <text evidence="1">Accessory subunit of the mitochondrial membrane respiratory chain NADH dehydrogenase (Complex I), that is believed not to be involved in catalysis. Complex I functions in the transfer of electrons from NADH to the respiratory chain. The immediate electron acceptor for the enzyme is believed to be ubiquinone.</text>
</comment>
<keyword evidence="9" id="KW-0496">Mitochondrion</keyword>
<keyword evidence="10" id="KW-0472">Membrane</keyword>
<dbReference type="InterPro" id="IPR036249">
    <property type="entry name" value="Thioredoxin-like_sf"/>
</dbReference>
<dbReference type="EMBL" id="EAAA01001323">
    <property type="status" value="NOT_ANNOTATED_CDS"/>
    <property type="molecule type" value="Genomic_DNA"/>
</dbReference>
<reference evidence="16" key="1">
    <citation type="journal article" date="2002" name="Science">
        <title>The draft genome of Ciona intestinalis: insights into chordate and vertebrate origins.</title>
        <authorList>
            <person name="Dehal P."/>
            <person name="Satou Y."/>
            <person name="Campbell R.K."/>
            <person name="Chapman J."/>
            <person name="Degnan B."/>
            <person name="De Tomaso A."/>
            <person name="Davidson B."/>
            <person name="Di Gregorio A."/>
            <person name="Gelpke M."/>
            <person name="Goodstein D.M."/>
            <person name="Harafuji N."/>
            <person name="Hastings K.E."/>
            <person name="Ho I."/>
            <person name="Hotta K."/>
            <person name="Huang W."/>
            <person name="Kawashima T."/>
            <person name="Lemaire P."/>
            <person name="Martinez D."/>
            <person name="Meinertzhagen I.A."/>
            <person name="Necula S."/>
            <person name="Nonaka M."/>
            <person name="Putnam N."/>
            <person name="Rash S."/>
            <person name="Saiga H."/>
            <person name="Satake M."/>
            <person name="Terry A."/>
            <person name="Yamada L."/>
            <person name="Wang H.G."/>
            <person name="Awazu S."/>
            <person name="Azumi K."/>
            <person name="Boore J."/>
            <person name="Branno M."/>
            <person name="Chin-Bow S."/>
            <person name="DeSantis R."/>
            <person name="Doyle S."/>
            <person name="Francino P."/>
            <person name="Keys D.N."/>
            <person name="Haga S."/>
            <person name="Hayashi H."/>
            <person name="Hino K."/>
            <person name="Imai K.S."/>
            <person name="Inaba K."/>
            <person name="Kano S."/>
            <person name="Kobayashi K."/>
            <person name="Kobayashi M."/>
            <person name="Lee B.I."/>
            <person name="Makabe K.W."/>
            <person name="Manohar C."/>
            <person name="Matassi G."/>
            <person name="Medina M."/>
            <person name="Mochizuki Y."/>
            <person name="Mount S."/>
            <person name="Morishita T."/>
            <person name="Miura S."/>
            <person name="Nakayama A."/>
            <person name="Nishizaka S."/>
            <person name="Nomoto H."/>
            <person name="Ohta F."/>
            <person name="Oishi K."/>
            <person name="Rigoutsos I."/>
            <person name="Sano M."/>
            <person name="Sasaki A."/>
            <person name="Sasakura Y."/>
            <person name="Shoguchi E."/>
            <person name="Shin-i T."/>
            <person name="Spagnuolo A."/>
            <person name="Stainier D."/>
            <person name="Suzuki M.M."/>
            <person name="Tassy O."/>
            <person name="Takatori N."/>
            <person name="Tokuoka M."/>
            <person name="Yagi K."/>
            <person name="Yoshizaki F."/>
            <person name="Wada S."/>
            <person name="Zhang C."/>
            <person name="Hyatt P.D."/>
            <person name="Larimer F."/>
            <person name="Detter C."/>
            <person name="Doggett N."/>
            <person name="Glavina T."/>
            <person name="Hawkins T."/>
            <person name="Richardson P."/>
            <person name="Lucas S."/>
            <person name="Kohara Y."/>
            <person name="Levine M."/>
            <person name="Satoh N."/>
            <person name="Rokhsar D.S."/>
        </authorList>
    </citation>
    <scope>NUCLEOTIDE SEQUENCE [LARGE SCALE GENOMIC DNA]</scope>
</reference>
<dbReference type="Pfam" id="PF05047">
    <property type="entry name" value="L51_S25_CI-B8"/>
    <property type="match status" value="1"/>
</dbReference>
<evidence type="ECO:0000256" key="6">
    <source>
        <dbReference type="ARBA" id="ARBA00022660"/>
    </source>
</evidence>
<evidence type="ECO:0000256" key="10">
    <source>
        <dbReference type="ARBA" id="ARBA00023136"/>
    </source>
</evidence>
<evidence type="ECO:0000313" key="16">
    <source>
        <dbReference type="Proteomes" id="UP000008144"/>
    </source>
</evidence>
<keyword evidence="5" id="KW-0813">Transport</keyword>
<feature type="disulfide bond" description="Redox-active" evidence="13">
    <location>
        <begin position="4"/>
        <end position="38"/>
    </location>
</feature>
<dbReference type="FunCoup" id="F6TYK2">
    <property type="interactions" value="9"/>
</dbReference>
<dbReference type="InParanoid" id="F6TYK2"/>
<dbReference type="GO" id="GO:0005743">
    <property type="term" value="C:mitochondrial inner membrane"/>
    <property type="evidence" value="ECO:0007669"/>
    <property type="project" value="UniProtKB-SubCell"/>
</dbReference>
<keyword evidence="7" id="KW-0999">Mitochondrion inner membrane</keyword>
<dbReference type="HOGENOM" id="CLU_110897_3_0_1"/>
<proteinExistence type="inferred from homology"/>
<reference evidence="15" key="4">
    <citation type="submission" date="2025-09" db="UniProtKB">
        <authorList>
            <consortium name="Ensembl"/>
        </authorList>
    </citation>
    <scope>IDENTIFICATION</scope>
</reference>
<evidence type="ECO:0000313" key="15">
    <source>
        <dbReference type="Ensembl" id="ENSCINP00000025992.2"/>
    </source>
</evidence>
<feature type="domain" description="Ribosomal protein/NADH dehydrogenase" evidence="14">
    <location>
        <begin position="5"/>
        <end position="49"/>
    </location>
</feature>
<keyword evidence="8" id="KW-0249">Electron transport</keyword>
<dbReference type="GeneTree" id="ENSGT00390000006178"/>
<evidence type="ECO:0000256" key="8">
    <source>
        <dbReference type="ARBA" id="ARBA00022982"/>
    </source>
</evidence>
<evidence type="ECO:0000259" key="14">
    <source>
        <dbReference type="SMART" id="SM00916"/>
    </source>
</evidence>
<accession>F6TYK2</accession>
<dbReference type="PIRSF" id="PIRSF005822">
    <property type="entry name" value="NDUA2"/>
    <property type="match status" value="1"/>
</dbReference>
<evidence type="ECO:0000256" key="12">
    <source>
        <dbReference type="ARBA" id="ARBA00032513"/>
    </source>
</evidence>
<keyword evidence="16" id="KW-1185">Reference proteome</keyword>
<evidence type="ECO:0000256" key="3">
    <source>
        <dbReference type="ARBA" id="ARBA00008939"/>
    </source>
</evidence>
<dbReference type="STRING" id="7719.ENSCINP00000025992"/>
<dbReference type="Ensembl" id="ENSCINT00000026238.2">
    <property type="protein sequence ID" value="ENSCINP00000025992.2"/>
    <property type="gene ID" value="ENSCING00000014349.2"/>
</dbReference>
<dbReference type="InterPro" id="IPR016464">
    <property type="entry name" value="NADH_Ub_cplx-1_asu_su-2"/>
</dbReference>
<evidence type="ECO:0000256" key="2">
    <source>
        <dbReference type="ARBA" id="ARBA00004443"/>
    </source>
</evidence>
<evidence type="ECO:0000256" key="7">
    <source>
        <dbReference type="ARBA" id="ARBA00022792"/>
    </source>
</evidence>
<dbReference type="Gene3D" id="3.40.30.10">
    <property type="entry name" value="Glutaredoxin"/>
    <property type="match status" value="1"/>
</dbReference>
<reference evidence="15" key="2">
    <citation type="journal article" date="2008" name="Genome Biol.">
        <title>Improved genome assembly and evidence-based global gene model set for the chordate Ciona intestinalis: new insight into intron and operon populations.</title>
        <authorList>
            <person name="Satou Y."/>
            <person name="Mineta K."/>
            <person name="Ogasawara M."/>
            <person name="Sasakura Y."/>
            <person name="Shoguchi E."/>
            <person name="Ueno K."/>
            <person name="Yamada L."/>
            <person name="Matsumoto J."/>
            <person name="Wasserscheid J."/>
            <person name="Dewar K."/>
            <person name="Wiley G.B."/>
            <person name="Macmil S.L."/>
            <person name="Roe B.A."/>
            <person name="Zeller R.W."/>
            <person name="Hastings K.E."/>
            <person name="Lemaire P."/>
            <person name="Lindquist E."/>
            <person name="Endo T."/>
            <person name="Hotta K."/>
            <person name="Inaba K."/>
        </authorList>
    </citation>
    <scope>NUCLEOTIDE SEQUENCE [LARGE SCALE GENOMIC DNA]</scope>
    <source>
        <strain evidence="15">wild type</strain>
    </source>
</reference>
<comment type="subcellular location">
    <subcellularLocation>
        <location evidence="2">Mitochondrion inner membrane</location>
        <topology evidence="2">Peripheral membrane protein</topology>
        <orientation evidence="2">Matrix side</orientation>
    </subcellularLocation>
</comment>
<organism evidence="15 16">
    <name type="scientific">Ciona intestinalis</name>
    <name type="common">Transparent sea squirt</name>
    <name type="synonym">Ascidia intestinalis</name>
    <dbReference type="NCBI Taxonomy" id="7719"/>
    <lineage>
        <taxon>Eukaryota</taxon>
        <taxon>Metazoa</taxon>
        <taxon>Chordata</taxon>
        <taxon>Tunicata</taxon>
        <taxon>Ascidiacea</taxon>
        <taxon>Phlebobranchia</taxon>
        <taxon>Cionidae</taxon>
        <taxon>Ciona</taxon>
    </lineage>
</organism>
<protein>
    <recommendedName>
        <fullName evidence="4">NADH dehydrogenase [ubiquinone] 1 alpha subcomplex subunit 2</fullName>
    </recommendedName>
    <alternativeName>
        <fullName evidence="11">Complex I-B8</fullName>
    </alternativeName>
    <alternativeName>
        <fullName evidence="12">NADH-ubiquinone oxidoreductase B8 subunit</fullName>
    </alternativeName>
</protein>
<dbReference type="FunFam" id="3.40.30.10:FF:001030">
    <property type="entry name" value="Uncharacterized protein"/>
    <property type="match status" value="1"/>
</dbReference>
<evidence type="ECO:0000256" key="9">
    <source>
        <dbReference type="ARBA" id="ARBA00023128"/>
    </source>
</evidence>
<keyword evidence="6" id="KW-0679">Respiratory chain</keyword>
<evidence type="ECO:0000256" key="13">
    <source>
        <dbReference type="PIRSR" id="PIRSR005822-1"/>
    </source>
</evidence>
<keyword evidence="13" id="KW-1015">Disulfide bond</keyword>
<evidence type="ECO:0000256" key="5">
    <source>
        <dbReference type="ARBA" id="ARBA00022448"/>
    </source>
</evidence>
<dbReference type="PANTHER" id="PTHR12878">
    <property type="entry name" value="NADH-UBIQUINONE OXIDOREDUCTASE B8 SUBUNIT"/>
    <property type="match status" value="1"/>
</dbReference>
<reference evidence="15" key="3">
    <citation type="submission" date="2025-08" db="UniProtKB">
        <authorList>
            <consortium name="Ensembl"/>
        </authorList>
    </citation>
    <scope>IDENTIFICATION</scope>
</reference>
<comment type="similarity">
    <text evidence="3">Belongs to the complex I NDUFA2 subunit family.</text>
</comment>
<dbReference type="InterPro" id="IPR007741">
    <property type="entry name" value="Ribosomal_mL43/mS25/NADH_DH"/>
</dbReference>
<evidence type="ECO:0000256" key="11">
    <source>
        <dbReference type="ARBA" id="ARBA00031441"/>
    </source>
</evidence>
<dbReference type="PANTHER" id="PTHR12878:SF0">
    <property type="entry name" value="NADH DEHYDROGENASE [UBIQUINONE] 1 ALPHA SUBCOMPLEX SUBUNIT 2"/>
    <property type="match status" value="1"/>
</dbReference>
<dbReference type="SUPFAM" id="SSF52833">
    <property type="entry name" value="Thioredoxin-like"/>
    <property type="match status" value="1"/>
</dbReference>
<dbReference type="AlphaFoldDB" id="F6TYK2"/>
<dbReference type="SMART" id="SM00916">
    <property type="entry name" value="L51_S25_CI-B8"/>
    <property type="match status" value="1"/>
</dbReference>